<gene>
    <name evidence="1" type="ordered locus">PMT_2704</name>
</gene>
<dbReference type="KEGG" id="pmt:PMT_2704"/>
<accession>B9ES88</accession>
<dbReference type="EMBL" id="BX548175">
    <property type="protein sequence ID" value="CAX32226.1"/>
    <property type="molecule type" value="Genomic_DNA"/>
</dbReference>
<organism evidence="1 2">
    <name type="scientific">Prochlorococcus marinus (strain MIT 9313)</name>
    <dbReference type="NCBI Taxonomy" id="74547"/>
    <lineage>
        <taxon>Bacteria</taxon>
        <taxon>Bacillati</taxon>
        <taxon>Cyanobacteriota</taxon>
        <taxon>Cyanophyceae</taxon>
        <taxon>Synechococcales</taxon>
        <taxon>Prochlorococcaceae</taxon>
        <taxon>Prochlorococcus</taxon>
    </lineage>
</organism>
<evidence type="ECO:0000313" key="2">
    <source>
        <dbReference type="Proteomes" id="UP000001423"/>
    </source>
</evidence>
<proteinExistence type="predicted"/>
<dbReference type="Proteomes" id="UP000001423">
    <property type="component" value="Chromosome"/>
</dbReference>
<keyword evidence="2" id="KW-1185">Reference proteome</keyword>
<protein>
    <submittedName>
        <fullName evidence="1">Uncharacterized protein</fullName>
    </submittedName>
</protein>
<name>B9ES88_PROMM</name>
<reference evidence="1 2" key="1">
    <citation type="journal article" date="2003" name="Nature">
        <title>Genome divergence in two Prochlorococcus ecotypes reflects oceanic niche differentiation.</title>
        <authorList>
            <person name="Rocap G."/>
            <person name="Larimer F.W."/>
            <person name="Lamerdin J.E."/>
            <person name="Malfatti S."/>
            <person name="Chain P."/>
            <person name="Ahlgren N.A."/>
            <person name="Arellano A."/>
            <person name="Coleman M."/>
            <person name="Hauser L."/>
            <person name="Hess W.R."/>
            <person name="Johnson Z.I."/>
            <person name="Land M.L."/>
            <person name="Lindell D."/>
            <person name="Post A.F."/>
            <person name="Regala W."/>
            <person name="Shah M."/>
            <person name="Shaw S.L."/>
            <person name="Steglich C."/>
            <person name="Sullivan M.B."/>
            <person name="Ting C.S."/>
            <person name="Tolonen A."/>
            <person name="Webb E.A."/>
            <person name="Zinser E.R."/>
            <person name="Chisholm S.W."/>
        </authorList>
    </citation>
    <scope>NUCLEOTIDE SEQUENCE [LARGE SCALE GENOMIC DNA]</scope>
    <source>
        <strain evidence="2">MIT 9313</strain>
    </source>
</reference>
<dbReference type="HOGENOM" id="CLU_2846335_0_0_3"/>
<sequence>MKGSSLLGVLQSKCLSKLLMSKLLRRLDCCKSCLLRQPLTISSRSLFSAQAKPFRGDCSEDRRFI</sequence>
<evidence type="ECO:0000313" key="1">
    <source>
        <dbReference type="EMBL" id="CAX32226.1"/>
    </source>
</evidence>
<dbReference type="AlphaFoldDB" id="B9ES88"/>